<dbReference type="RefSeq" id="XP_009542436.1">
    <property type="nucleotide sequence ID" value="XM_009544141.1"/>
</dbReference>
<dbReference type="EMBL" id="KI925455">
    <property type="protein sequence ID" value="ETW85591.1"/>
    <property type="molecule type" value="Genomic_DNA"/>
</dbReference>
<reference evidence="1 2" key="1">
    <citation type="journal article" date="2012" name="New Phytol.">
        <title>Insight into trade-off between wood decay and parasitism from the genome of a fungal forest pathogen.</title>
        <authorList>
            <person name="Olson A."/>
            <person name="Aerts A."/>
            <person name="Asiegbu F."/>
            <person name="Belbahri L."/>
            <person name="Bouzid O."/>
            <person name="Broberg A."/>
            <person name="Canback B."/>
            <person name="Coutinho P.M."/>
            <person name="Cullen D."/>
            <person name="Dalman K."/>
            <person name="Deflorio G."/>
            <person name="van Diepen L.T."/>
            <person name="Dunand C."/>
            <person name="Duplessis S."/>
            <person name="Durling M."/>
            <person name="Gonthier P."/>
            <person name="Grimwood J."/>
            <person name="Fossdal C.G."/>
            <person name="Hansson D."/>
            <person name="Henrissat B."/>
            <person name="Hietala A."/>
            <person name="Himmelstrand K."/>
            <person name="Hoffmeister D."/>
            <person name="Hogberg N."/>
            <person name="James T.Y."/>
            <person name="Karlsson M."/>
            <person name="Kohler A."/>
            <person name="Kues U."/>
            <person name="Lee Y.H."/>
            <person name="Lin Y.C."/>
            <person name="Lind M."/>
            <person name="Lindquist E."/>
            <person name="Lombard V."/>
            <person name="Lucas S."/>
            <person name="Lunden K."/>
            <person name="Morin E."/>
            <person name="Murat C."/>
            <person name="Park J."/>
            <person name="Raffaello T."/>
            <person name="Rouze P."/>
            <person name="Salamov A."/>
            <person name="Schmutz J."/>
            <person name="Solheim H."/>
            <person name="Stahlberg J."/>
            <person name="Velez H."/>
            <person name="de Vries R.P."/>
            <person name="Wiebenga A."/>
            <person name="Woodward S."/>
            <person name="Yakovlev I."/>
            <person name="Garbelotto M."/>
            <person name="Martin F."/>
            <person name="Grigoriev I.V."/>
            <person name="Stenlid J."/>
        </authorList>
    </citation>
    <scope>NUCLEOTIDE SEQUENCE [LARGE SCALE GENOMIC DNA]</scope>
    <source>
        <strain evidence="1 2">TC 32-1</strain>
    </source>
</reference>
<protein>
    <submittedName>
        <fullName evidence="1">Uncharacterized protein</fullName>
    </submittedName>
</protein>
<sequence length="445" mass="49577">MPSSLVNLLVSTLSDLITVSLEHPAELEDFMTWGQNFAHTLARLEAIPLFEPSPQLAIWLNSAKDTLETYMTNDWLAWGTQILQTHVMCHDKRIQAEVTAATTAQAEVTCVAEVEAHQLADEERIVRGVTEEARWKACDWEIMGLYVRGFILREESEHHLAKLLETEAGPSMASTTALSIQEESLVPSRTGLFLPDGEEEVVELDWKGKQREVVDEERKGKHCALPIWMSVKSLVQLKAEADREAEECAAKLASQRAAVDRNIEILRWQMAWTESEVRYLLSEHEVRGTELAKLERACTLLPEGSEDEDEDGEGSVDNICDKIGKKHLSKVSLDSKGYLGSVVEVSMLVLLFPTKIWAVLSHIAQREKGGHCAEMSRSVSRLDEDEVSEIEMKCSNCYLVVGLESDSGFNSCCNDCSAEASEVRAMLLECDCSAGDEELLGFIIT</sequence>
<evidence type="ECO:0000313" key="1">
    <source>
        <dbReference type="EMBL" id="ETW85591.1"/>
    </source>
</evidence>
<name>W4KKJ7_HETIT</name>
<dbReference type="GeneID" id="20666468"/>
<dbReference type="HOGENOM" id="CLU_615480_0_0_1"/>
<dbReference type="Proteomes" id="UP000030671">
    <property type="component" value="Unassembled WGS sequence"/>
</dbReference>
<keyword evidence="2" id="KW-1185">Reference proteome</keyword>
<dbReference type="AlphaFoldDB" id="W4KKJ7"/>
<dbReference type="KEGG" id="hir:HETIRDRAFT_115203"/>
<gene>
    <name evidence="1" type="ORF">HETIRDRAFT_115203</name>
</gene>
<proteinExistence type="predicted"/>
<organism evidence="1 2">
    <name type="scientific">Heterobasidion irregulare (strain TC 32-1)</name>
    <dbReference type="NCBI Taxonomy" id="747525"/>
    <lineage>
        <taxon>Eukaryota</taxon>
        <taxon>Fungi</taxon>
        <taxon>Dikarya</taxon>
        <taxon>Basidiomycota</taxon>
        <taxon>Agaricomycotina</taxon>
        <taxon>Agaricomycetes</taxon>
        <taxon>Russulales</taxon>
        <taxon>Bondarzewiaceae</taxon>
        <taxon>Heterobasidion</taxon>
        <taxon>Heterobasidion annosum species complex</taxon>
    </lineage>
</organism>
<dbReference type="InParanoid" id="W4KKJ7"/>
<accession>W4KKJ7</accession>
<evidence type="ECO:0000313" key="2">
    <source>
        <dbReference type="Proteomes" id="UP000030671"/>
    </source>
</evidence>